<dbReference type="AlphaFoldDB" id="A0A2D3V808"/>
<evidence type="ECO:0000313" key="2">
    <source>
        <dbReference type="Proteomes" id="UP000225277"/>
    </source>
</evidence>
<dbReference type="OrthoDB" id="3646757at2759"/>
<dbReference type="InterPro" id="IPR032675">
    <property type="entry name" value="LRR_dom_sf"/>
</dbReference>
<evidence type="ECO:0000313" key="1">
    <source>
        <dbReference type="EMBL" id="CZT20897.1"/>
    </source>
</evidence>
<keyword evidence="2" id="KW-1185">Reference proteome</keyword>
<protein>
    <submittedName>
        <fullName evidence="1">Uncharacterized protein</fullName>
    </submittedName>
</protein>
<sequence>MATSSSKKPHVPDELLKQIFSSLQPPLPEVLGRARYEHIQFANEDAEAVNQYMATHEQLLPRLKTNDEQHRIGLSTLSSIMRVCKRFETIGRPLLYESYPGQPLAGLQAFNRTLIGRPDLARMVKYITIGCWEIDMLQGLAKWWKTTIKKVSFGQKLLPALLKKAEAGHEDAQVALLLFLSTNVHTIDLSAPVLFHMSLVKSLVKETAQERPNTLFRGETEDLSPTIPDTLPLRKLQSLGIREGDTSLTVSVSAFNVLLQLQTITCLTLYRLGCSHDILPPMPQLQELCLWRCTPDADFCESLKICKGLKSLKIIWPGMGIDYMKNVYTSDTTIDYKYIGDMISENFPLLEKLVLDPREADLYGASCTQLHSLRLTSMRYLKELSVEAQALWDKHTADDRAPWEIEVPLPRLEHSLPPSITKLAVLVHRRGVHEPAMAAERTKLPRNQMLILNCCLMYLVDAPSSLRSMHLDMPYHEVQNGFTGLEDLFKEVGFVHGVINADPEVQRVSPVVGSMTPKEQRVKLRESFDMWLPETDSWCTVIIRKSGDVKSETELKSWRAVLDDKVEGARDWDCQGR</sequence>
<proteinExistence type="predicted"/>
<organism evidence="1 2">
    <name type="scientific">Ramularia collo-cygni</name>
    <dbReference type="NCBI Taxonomy" id="112498"/>
    <lineage>
        <taxon>Eukaryota</taxon>
        <taxon>Fungi</taxon>
        <taxon>Dikarya</taxon>
        <taxon>Ascomycota</taxon>
        <taxon>Pezizomycotina</taxon>
        <taxon>Dothideomycetes</taxon>
        <taxon>Dothideomycetidae</taxon>
        <taxon>Mycosphaerellales</taxon>
        <taxon>Mycosphaerellaceae</taxon>
        <taxon>Ramularia</taxon>
    </lineage>
</organism>
<dbReference type="Gene3D" id="3.80.10.10">
    <property type="entry name" value="Ribonuclease Inhibitor"/>
    <property type="match status" value="1"/>
</dbReference>
<name>A0A2D3V808_9PEZI</name>
<accession>A0A2D3V808</accession>
<gene>
    <name evidence="1" type="ORF">RCC_06757</name>
</gene>
<dbReference type="EMBL" id="FJUY01000010">
    <property type="protein sequence ID" value="CZT20897.1"/>
    <property type="molecule type" value="Genomic_DNA"/>
</dbReference>
<dbReference type="RefSeq" id="XP_023627786.1">
    <property type="nucleotide sequence ID" value="XM_023772018.1"/>
</dbReference>
<dbReference type="SUPFAM" id="SSF52047">
    <property type="entry name" value="RNI-like"/>
    <property type="match status" value="1"/>
</dbReference>
<reference evidence="1 2" key="1">
    <citation type="submission" date="2016-03" db="EMBL/GenBank/DDBJ databases">
        <authorList>
            <person name="Ploux O."/>
        </authorList>
    </citation>
    <scope>NUCLEOTIDE SEQUENCE [LARGE SCALE GENOMIC DNA]</scope>
    <source>
        <strain evidence="1 2">URUG2</strain>
    </source>
</reference>
<dbReference type="GeneID" id="35601886"/>
<dbReference type="Proteomes" id="UP000225277">
    <property type="component" value="Unassembled WGS sequence"/>
</dbReference>